<sequence length="273" mass="30815">MVGKLQTMKVTRIIIGIVIVAILIAAAVFVHRDKSKIHDLPEILKAGRISVVTDSSSVGFSIKDDSIFGFQYELIKAFADTLGVELVVSEHNDMKTCVDGLLKGDYDIIASFMPVTTEWKSDVLFTNPFFTSRQVLVQQDIKDSAQTFINKISDLANKTICIPENSPFKMRIEHLSDEIAMPIKISEVKGKSPEQLISMVSSGRIKYTICDEQFVTKIKMQYPNLDVSLPIGFEQHQAWAVHTKSTKLLSELNDFLTDFVGSTAYWKIYRKYY</sequence>
<dbReference type="Proteomes" id="UP000008718">
    <property type="component" value="Chromosome"/>
</dbReference>
<dbReference type="InterPro" id="IPR001638">
    <property type="entry name" value="Solute-binding_3/MltF_N"/>
</dbReference>
<dbReference type="HOGENOM" id="CLU_068466_0_0_10"/>
<dbReference type="SUPFAM" id="SSF53850">
    <property type="entry name" value="Periplasmic binding protein-like II"/>
    <property type="match status" value="1"/>
</dbReference>
<dbReference type="Pfam" id="PF00497">
    <property type="entry name" value="SBP_bac_3"/>
    <property type="match status" value="1"/>
</dbReference>
<dbReference type="KEGG" id="ppn:Palpr_0192"/>
<dbReference type="eggNOG" id="COG4623">
    <property type="taxonomic scope" value="Bacteria"/>
</dbReference>
<organism evidence="4 5">
    <name type="scientific">Paludibacter propionicigenes (strain DSM 17365 / JCM 13257 / WB4)</name>
    <dbReference type="NCBI Taxonomy" id="694427"/>
    <lineage>
        <taxon>Bacteria</taxon>
        <taxon>Pseudomonadati</taxon>
        <taxon>Bacteroidota</taxon>
        <taxon>Bacteroidia</taxon>
        <taxon>Bacteroidales</taxon>
        <taxon>Paludibacteraceae</taxon>
        <taxon>Paludibacter</taxon>
    </lineage>
</organism>
<evidence type="ECO:0000256" key="1">
    <source>
        <dbReference type="ARBA" id="ARBA00022729"/>
    </source>
</evidence>
<evidence type="ECO:0000259" key="3">
    <source>
        <dbReference type="SMART" id="SM00062"/>
    </source>
</evidence>
<dbReference type="Gene3D" id="3.40.190.10">
    <property type="entry name" value="Periplasmic binding protein-like II"/>
    <property type="match status" value="2"/>
</dbReference>
<dbReference type="CDD" id="cd01009">
    <property type="entry name" value="PBP2_YfhD_N"/>
    <property type="match status" value="1"/>
</dbReference>
<dbReference type="PANTHER" id="PTHR35936">
    <property type="entry name" value="MEMBRANE-BOUND LYTIC MUREIN TRANSGLYCOSYLASE F"/>
    <property type="match status" value="1"/>
</dbReference>
<keyword evidence="2" id="KW-0472">Membrane</keyword>
<protein>
    <submittedName>
        <fullName evidence="4">Extracellular solute-binding protein family 3</fullName>
    </submittedName>
</protein>
<dbReference type="SMART" id="SM00062">
    <property type="entry name" value="PBPb"/>
    <property type="match status" value="1"/>
</dbReference>
<feature type="domain" description="Solute-binding protein family 3/N-terminal" evidence="3">
    <location>
        <begin position="48"/>
        <end position="273"/>
    </location>
</feature>
<keyword evidence="2" id="KW-1133">Transmembrane helix</keyword>
<accession>E4T0X3</accession>
<evidence type="ECO:0000313" key="4">
    <source>
        <dbReference type="EMBL" id="ADQ78354.1"/>
    </source>
</evidence>
<dbReference type="PANTHER" id="PTHR35936:SF19">
    <property type="entry name" value="AMINO-ACID-BINDING PROTEIN YXEM-RELATED"/>
    <property type="match status" value="1"/>
</dbReference>
<keyword evidence="1" id="KW-0732">Signal</keyword>
<evidence type="ECO:0000256" key="2">
    <source>
        <dbReference type="SAM" id="Phobius"/>
    </source>
</evidence>
<dbReference type="EMBL" id="CP002345">
    <property type="protein sequence ID" value="ADQ78354.1"/>
    <property type="molecule type" value="Genomic_DNA"/>
</dbReference>
<dbReference type="STRING" id="694427.Palpr_0192"/>
<keyword evidence="5" id="KW-1185">Reference proteome</keyword>
<proteinExistence type="predicted"/>
<reference key="1">
    <citation type="submission" date="2010-11" db="EMBL/GenBank/DDBJ databases">
        <title>The complete genome of Paludibacter propionicigenes DSM 17365.</title>
        <authorList>
            <consortium name="US DOE Joint Genome Institute (JGI-PGF)"/>
            <person name="Lucas S."/>
            <person name="Copeland A."/>
            <person name="Lapidus A."/>
            <person name="Bruce D."/>
            <person name="Goodwin L."/>
            <person name="Pitluck S."/>
            <person name="Kyrpides N."/>
            <person name="Mavromatis K."/>
            <person name="Ivanova N."/>
            <person name="Munk A.C."/>
            <person name="Brettin T."/>
            <person name="Detter J.C."/>
            <person name="Han C."/>
            <person name="Tapia R."/>
            <person name="Land M."/>
            <person name="Hauser L."/>
            <person name="Markowitz V."/>
            <person name="Cheng J.-F."/>
            <person name="Hugenholtz P."/>
            <person name="Woyke T."/>
            <person name="Wu D."/>
            <person name="Gronow S."/>
            <person name="Wellnitz S."/>
            <person name="Brambilla E."/>
            <person name="Klenk H.-P."/>
            <person name="Eisen J.A."/>
        </authorList>
    </citation>
    <scope>NUCLEOTIDE SEQUENCE</scope>
    <source>
        <strain>WB4</strain>
    </source>
</reference>
<dbReference type="AlphaFoldDB" id="E4T0X3"/>
<feature type="transmembrane region" description="Helical" evidence="2">
    <location>
        <begin position="12"/>
        <end position="30"/>
    </location>
</feature>
<reference evidence="4 5" key="2">
    <citation type="journal article" date="2011" name="Stand. Genomic Sci.">
        <title>Complete genome sequence of Paludibacter propionicigenes type strain (WB4).</title>
        <authorList>
            <person name="Gronow S."/>
            <person name="Munk C."/>
            <person name="Lapidus A."/>
            <person name="Nolan M."/>
            <person name="Lucas S."/>
            <person name="Hammon N."/>
            <person name="Deshpande S."/>
            <person name="Cheng J.F."/>
            <person name="Tapia R."/>
            <person name="Han C."/>
            <person name="Goodwin L."/>
            <person name="Pitluck S."/>
            <person name="Liolios K."/>
            <person name="Ivanova N."/>
            <person name="Mavromatis K."/>
            <person name="Mikhailova N."/>
            <person name="Pati A."/>
            <person name="Chen A."/>
            <person name="Palaniappan K."/>
            <person name="Land M."/>
            <person name="Hauser L."/>
            <person name="Chang Y.J."/>
            <person name="Jeffries C.D."/>
            <person name="Brambilla E."/>
            <person name="Rohde M."/>
            <person name="Goker M."/>
            <person name="Detter J.C."/>
            <person name="Woyke T."/>
            <person name="Bristow J."/>
            <person name="Eisen J.A."/>
            <person name="Markowitz V."/>
            <person name="Hugenholtz P."/>
            <person name="Kyrpides N.C."/>
            <person name="Klenk H.P."/>
        </authorList>
    </citation>
    <scope>NUCLEOTIDE SEQUENCE [LARGE SCALE GENOMIC DNA]</scope>
    <source>
        <strain evidence="5">DSM 17365 / JCM 13257 / WB4</strain>
    </source>
</reference>
<keyword evidence="2" id="KW-0812">Transmembrane</keyword>
<name>E4T0X3_PALPW</name>
<evidence type="ECO:0000313" key="5">
    <source>
        <dbReference type="Proteomes" id="UP000008718"/>
    </source>
</evidence>
<gene>
    <name evidence="4" type="ordered locus">Palpr_0192</name>
</gene>